<dbReference type="Proteomes" id="UP000515237">
    <property type="component" value="Chromosome"/>
</dbReference>
<dbReference type="Pfam" id="PF05685">
    <property type="entry name" value="Uma2"/>
    <property type="match status" value="1"/>
</dbReference>
<dbReference type="InterPro" id="IPR011335">
    <property type="entry name" value="Restrct_endonuc-II-like"/>
</dbReference>
<sequence>MAVQTKKFITPEEYLATEREANFKSEYYQGEVFALAGTGNNHNIITANLIIALGNNFRGKNCRVYPSDMRLHIPLNGLYTYPDVLAVCGEKQFLDEKKDTILNPVLIVEVLSPSTADYDRGTKFMLYRSIVSLQHYLLVDSRTCHVEKYTKNLDNTWVLTEERDRNAVLTFTNPGFEIALAAIYEDTELA</sequence>
<evidence type="ECO:0000313" key="3">
    <source>
        <dbReference type="Proteomes" id="UP000515237"/>
    </source>
</evidence>
<keyword evidence="3" id="KW-1185">Reference proteome</keyword>
<name>A0A7G7G3F6_9BACT</name>
<dbReference type="CDD" id="cd06260">
    <property type="entry name" value="DUF820-like"/>
    <property type="match status" value="1"/>
</dbReference>
<accession>A0A7G7G3F6</accession>
<protein>
    <submittedName>
        <fullName evidence="2">Uma2 family endonuclease</fullName>
    </submittedName>
</protein>
<dbReference type="InterPro" id="IPR008538">
    <property type="entry name" value="Uma2"/>
</dbReference>
<keyword evidence="2" id="KW-0378">Hydrolase</keyword>
<dbReference type="KEGG" id="aswu:HUW51_02725"/>
<dbReference type="RefSeq" id="WP_185272477.1">
    <property type="nucleotide sequence ID" value="NZ_CP055156.1"/>
</dbReference>
<dbReference type="AlphaFoldDB" id="A0A7G7G3F6"/>
<proteinExistence type="predicted"/>
<organism evidence="2 3">
    <name type="scientific">Adhaeribacter swui</name>
    <dbReference type="NCBI Taxonomy" id="2086471"/>
    <lineage>
        <taxon>Bacteria</taxon>
        <taxon>Pseudomonadati</taxon>
        <taxon>Bacteroidota</taxon>
        <taxon>Cytophagia</taxon>
        <taxon>Cytophagales</taxon>
        <taxon>Hymenobacteraceae</taxon>
        <taxon>Adhaeribacter</taxon>
    </lineage>
</organism>
<keyword evidence="2" id="KW-0255">Endonuclease</keyword>
<gene>
    <name evidence="2" type="ORF">HUW51_02725</name>
</gene>
<evidence type="ECO:0000259" key="1">
    <source>
        <dbReference type="Pfam" id="PF05685"/>
    </source>
</evidence>
<dbReference type="EMBL" id="CP055156">
    <property type="protein sequence ID" value="QNF31690.1"/>
    <property type="molecule type" value="Genomic_DNA"/>
</dbReference>
<dbReference type="SUPFAM" id="SSF52980">
    <property type="entry name" value="Restriction endonuclease-like"/>
    <property type="match status" value="1"/>
</dbReference>
<dbReference type="GO" id="GO:0004519">
    <property type="term" value="F:endonuclease activity"/>
    <property type="evidence" value="ECO:0007669"/>
    <property type="project" value="UniProtKB-KW"/>
</dbReference>
<dbReference type="InterPro" id="IPR012296">
    <property type="entry name" value="Nuclease_put_TT1808"/>
</dbReference>
<dbReference type="PANTHER" id="PTHR36558">
    <property type="entry name" value="GLR1098 PROTEIN"/>
    <property type="match status" value="1"/>
</dbReference>
<dbReference type="Gene3D" id="3.90.1570.10">
    <property type="entry name" value="tt1808, chain A"/>
    <property type="match status" value="1"/>
</dbReference>
<evidence type="ECO:0000313" key="2">
    <source>
        <dbReference type="EMBL" id="QNF31690.1"/>
    </source>
</evidence>
<reference evidence="2 3" key="1">
    <citation type="journal article" date="2018" name="Int. J. Syst. Evol. Microbiol.">
        <title>Adhaeribacter swui sp. nov., isolated from wet mud.</title>
        <authorList>
            <person name="Kim D.U."/>
            <person name="Kim K.W."/>
            <person name="Kang M.S."/>
            <person name="Kim J.Y."/>
            <person name="Jang J.H."/>
            <person name="Kim M.K."/>
        </authorList>
    </citation>
    <scope>NUCLEOTIDE SEQUENCE [LARGE SCALE GENOMIC DNA]</scope>
    <source>
        <strain evidence="2 3">KCTC 52873</strain>
    </source>
</reference>
<keyword evidence="2" id="KW-0540">Nuclease</keyword>
<dbReference type="PANTHER" id="PTHR36558:SF1">
    <property type="entry name" value="RESTRICTION ENDONUCLEASE DOMAIN-CONTAINING PROTEIN-RELATED"/>
    <property type="match status" value="1"/>
</dbReference>
<feature type="domain" description="Putative restriction endonuclease" evidence="1">
    <location>
        <begin position="11"/>
        <end position="180"/>
    </location>
</feature>